<evidence type="ECO:0000259" key="5">
    <source>
        <dbReference type="PROSITE" id="PS50977"/>
    </source>
</evidence>
<evidence type="ECO:0000313" key="7">
    <source>
        <dbReference type="Proteomes" id="UP001500571"/>
    </source>
</evidence>
<keyword evidence="2 4" id="KW-0238">DNA-binding</keyword>
<accession>A0ABP5C771</accession>
<dbReference type="PRINTS" id="PR00455">
    <property type="entry name" value="HTHTETR"/>
</dbReference>
<keyword evidence="7" id="KW-1185">Reference proteome</keyword>
<dbReference type="InterPro" id="IPR001647">
    <property type="entry name" value="HTH_TetR"/>
</dbReference>
<dbReference type="PANTHER" id="PTHR30055:SF234">
    <property type="entry name" value="HTH-TYPE TRANSCRIPTIONAL REGULATOR BETI"/>
    <property type="match status" value="1"/>
</dbReference>
<dbReference type="Gene3D" id="1.10.10.60">
    <property type="entry name" value="Homeodomain-like"/>
    <property type="match status" value="1"/>
</dbReference>
<evidence type="ECO:0000256" key="4">
    <source>
        <dbReference type="PROSITE-ProRule" id="PRU00335"/>
    </source>
</evidence>
<dbReference type="Pfam" id="PF00440">
    <property type="entry name" value="TetR_N"/>
    <property type="match status" value="1"/>
</dbReference>
<feature type="DNA-binding region" description="H-T-H motif" evidence="4">
    <location>
        <begin position="37"/>
        <end position="56"/>
    </location>
</feature>
<evidence type="ECO:0000313" key="6">
    <source>
        <dbReference type="EMBL" id="GAA1959064.1"/>
    </source>
</evidence>
<dbReference type="InterPro" id="IPR050109">
    <property type="entry name" value="HTH-type_TetR-like_transc_reg"/>
</dbReference>
<reference evidence="7" key="1">
    <citation type="journal article" date="2019" name="Int. J. Syst. Evol. Microbiol.">
        <title>The Global Catalogue of Microorganisms (GCM) 10K type strain sequencing project: providing services to taxonomists for standard genome sequencing and annotation.</title>
        <authorList>
            <consortium name="The Broad Institute Genomics Platform"/>
            <consortium name="The Broad Institute Genome Sequencing Center for Infectious Disease"/>
            <person name="Wu L."/>
            <person name="Ma J."/>
        </authorList>
    </citation>
    <scope>NUCLEOTIDE SEQUENCE [LARGE SCALE GENOMIC DNA]</scope>
    <source>
        <strain evidence="7">JCM 15309</strain>
    </source>
</reference>
<proteinExistence type="predicted"/>
<feature type="domain" description="HTH tetR-type" evidence="5">
    <location>
        <begin position="14"/>
        <end position="74"/>
    </location>
</feature>
<dbReference type="InterPro" id="IPR009057">
    <property type="entry name" value="Homeodomain-like_sf"/>
</dbReference>
<organism evidence="6 7">
    <name type="scientific">Nocardioides panacihumi</name>
    <dbReference type="NCBI Taxonomy" id="400774"/>
    <lineage>
        <taxon>Bacteria</taxon>
        <taxon>Bacillati</taxon>
        <taxon>Actinomycetota</taxon>
        <taxon>Actinomycetes</taxon>
        <taxon>Propionibacteriales</taxon>
        <taxon>Nocardioidaceae</taxon>
        <taxon>Nocardioides</taxon>
    </lineage>
</organism>
<dbReference type="EMBL" id="BAAAPB010000002">
    <property type="protein sequence ID" value="GAA1959064.1"/>
    <property type="molecule type" value="Genomic_DNA"/>
</dbReference>
<name>A0ABP5C771_9ACTN</name>
<dbReference type="PROSITE" id="PS50977">
    <property type="entry name" value="HTH_TETR_2"/>
    <property type="match status" value="1"/>
</dbReference>
<keyword evidence="1" id="KW-0805">Transcription regulation</keyword>
<evidence type="ECO:0000256" key="3">
    <source>
        <dbReference type="ARBA" id="ARBA00023163"/>
    </source>
</evidence>
<dbReference type="Proteomes" id="UP001500571">
    <property type="component" value="Unassembled WGS sequence"/>
</dbReference>
<dbReference type="RefSeq" id="WP_344044495.1">
    <property type="nucleotide sequence ID" value="NZ_BAAAPB010000002.1"/>
</dbReference>
<dbReference type="SUPFAM" id="SSF46689">
    <property type="entry name" value="Homeodomain-like"/>
    <property type="match status" value="1"/>
</dbReference>
<comment type="caution">
    <text evidence="6">The sequence shown here is derived from an EMBL/GenBank/DDBJ whole genome shotgun (WGS) entry which is preliminary data.</text>
</comment>
<gene>
    <name evidence="6" type="ORF">GCM10009798_18240</name>
</gene>
<protein>
    <submittedName>
        <fullName evidence="6">TetR/AcrR family transcriptional regulator</fullName>
    </submittedName>
</protein>
<dbReference type="PANTHER" id="PTHR30055">
    <property type="entry name" value="HTH-TYPE TRANSCRIPTIONAL REGULATOR RUTR"/>
    <property type="match status" value="1"/>
</dbReference>
<sequence length="196" mass="21183">MPRITGPSIAEHVASQEAAVVDAARRLFSERGVAAVSLGDIAAEVGLRRTSLYRYFPTKAHILERWFDLEMDPLVDRSREVVAGAAPAAETLKAWLDVQLDFFTDGAHRALMEAAAASEEMPPDVVEHFGRRHRELYATLDGVLLSGGAETAEVRRVRALMIAGLVRSAAELVSGGEDDADVRRELHRGAAAIAGL</sequence>
<evidence type="ECO:0000256" key="1">
    <source>
        <dbReference type="ARBA" id="ARBA00023015"/>
    </source>
</evidence>
<evidence type="ECO:0000256" key="2">
    <source>
        <dbReference type="ARBA" id="ARBA00023125"/>
    </source>
</evidence>
<dbReference type="Gene3D" id="1.10.357.10">
    <property type="entry name" value="Tetracycline Repressor, domain 2"/>
    <property type="match status" value="1"/>
</dbReference>
<keyword evidence="3" id="KW-0804">Transcription</keyword>